<dbReference type="GO" id="GO:0001708">
    <property type="term" value="P:cell fate specification"/>
    <property type="evidence" value="ECO:0000318"/>
    <property type="project" value="GO_Central"/>
</dbReference>
<comment type="caution">
    <text evidence="7">Lacks conserved residue(s) required for the propagation of feature annotation.</text>
</comment>
<dbReference type="InterPro" id="IPR046360">
    <property type="entry name" value="T-box_DNA-bd"/>
</dbReference>
<reference evidence="12" key="1">
    <citation type="submission" date="2012-12" db="EMBL/GenBank/DDBJ databases">
        <authorList>
            <person name="Hellsten U."/>
            <person name="Grimwood J."/>
            <person name="Chapman J.A."/>
            <person name="Shapiro H."/>
            <person name="Aerts A."/>
            <person name="Otillar R.P."/>
            <person name="Terry A.Y."/>
            <person name="Boore J.L."/>
            <person name="Simakov O."/>
            <person name="Marletaz F."/>
            <person name="Cho S.-J."/>
            <person name="Edsinger-Gonzales E."/>
            <person name="Havlak P."/>
            <person name="Kuo D.-H."/>
            <person name="Larsson T."/>
            <person name="Lv J."/>
            <person name="Arendt D."/>
            <person name="Savage R."/>
            <person name="Osoegawa K."/>
            <person name="de Jong P."/>
            <person name="Lindberg D.R."/>
            <person name="Seaver E.C."/>
            <person name="Weisblat D.A."/>
            <person name="Putnam N.H."/>
            <person name="Grigoriev I.V."/>
            <person name="Rokhsar D.S."/>
        </authorList>
    </citation>
    <scope>NUCLEOTIDE SEQUENCE</scope>
</reference>
<keyword evidence="5" id="KW-0804">Transcription</keyword>
<dbReference type="PROSITE" id="PS01283">
    <property type="entry name" value="TBOX_1"/>
    <property type="match status" value="1"/>
</dbReference>
<dbReference type="InterPro" id="IPR008967">
    <property type="entry name" value="p53-like_TF_DNA-bd_sf"/>
</dbReference>
<evidence type="ECO:0000313" key="10">
    <source>
        <dbReference type="EMBL" id="ESN92283.1"/>
    </source>
</evidence>
<evidence type="ECO:0000256" key="5">
    <source>
        <dbReference type="ARBA" id="ARBA00023163"/>
    </source>
</evidence>
<dbReference type="InterPro" id="IPR036960">
    <property type="entry name" value="T-box_sf"/>
</dbReference>
<evidence type="ECO:0000256" key="1">
    <source>
        <dbReference type="ARBA" id="ARBA00004123"/>
    </source>
</evidence>
<evidence type="ECO:0000256" key="6">
    <source>
        <dbReference type="ARBA" id="ARBA00023242"/>
    </source>
</evidence>
<evidence type="ECO:0000259" key="9">
    <source>
        <dbReference type="PROSITE" id="PS50252"/>
    </source>
</evidence>
<dbReference type="SMART" id="SM00425">
    <property type="entry name" value="TBOX"/>
    <property type="match status" value="1"/>
</dbReference>
<dbReference type="GeneID" id="20217011"/>
<evidence type="ECO:0000256" key="4">
    <source>
        <dbReference type="ARBA" id="ARBA00023125"/>
    </source>
</evidence>
<evidence type="ECO:0000256" key="8">
    <source>
        <dbReference type="SAM" id="MobiDB-lite"/>
    </source>
</evidence>
<feature type="domain" description="T-box" evidence="9">
    <location>
        <begin position="46"/>
        <end position="227"/>
    </location>
</feature>
<dbReference type="GO" id="GO:0045893">
    <property type="term" value="P:positive regulation of DNA-templated transcription"/>
    <property type="evidence" value="ECO:0007669"/>
    <property type="project" value="InterPro"/>
</dbReference>
<comment type="subcellular location">
    <subcellularLocation>
        <location evidence="1 7">Nucleus</location>
    </subcellularLocation>
</comment>
<evidence type="ECO:0000256" key="7">
    <source>
        <dbReference type="PROSITE-ProRule" id="PRU00201"/>
    </source>
</evidence>
<dbReference type="eggNOG" id="KOG3585">
    <property type="taxonomic scope" value="Eukaryota"/>
</dbReference>
<dbReference type="InParanoid" id="T1G7G4"/>
<dbReference type="SUPFAM" id="SSF49417">
    <property type="entry name" value="p53-like transcription factors"/>
    <property type="match status" value="1"/>
</dbReference>
<dbReference type="InterPro" id="IPR018186">
    <property type="entry name" value="TF_T-box_CS"/>
</dbReference>
<proteinExistence type="predicted"/>
<dbReference type="AlphaFoldDB" id="T1G7G4"/>
<keyword evidence="6 7" id="KW-0539">Nucleus</keyword>
<dbReference type="GO" id="GO:0005634">
    <property type="term" value="C:nucleus"/>
    <property type="evidence" value="ECO:0000318"/>
    <property type="project" value="GO_Central"/>
</dbReference>
<sequence length="227" mass="26656">MLQQQQRRQQKHQQQYLPQRQQHLQQYLQQQQFNNDNNIDELKVKLENENLWNSFAKIGTEMIVTKSGRRMFPAFKVRLSGLKPNLKYALLLDVIPHDRYRYKFTNGQWSVTDKTESVADLSGLRMFVHGDSPATGEHWMRQVVSFHKMKLTNNAGDQQGHIILASLHKYTPRVHVVQVDDLQCLPTTPFNTFVFHQTSFIAVTAYQNELVTRLKIHHNPFAKGFRE</sequence>
<dbReference type="PRINTS" id="PR00937">
    <property type="entry name" value="TBOX"/>
</dbReference>
<keyword evidence="3" id="KW-0805">Transcription regulation</keyword>
<dbReference type="EMBL" id="AMQM01007697">
    <property type="status" value="NOT_ANNOTATED_CDS"/>
    <property type="molecule type" value="Genomic_DNA"/>
</dbReference>
<organism evidence="11 12">
    <name type="scientific">Helobdella robusta</name>
    <name type="common">Californian leech</name>
    <dbReference type="NCBI Taxonomy" id="6412"/>
    <lineage>
        <taxon>Eukaryota</taxon>
        <taxon>Metazoa</taxon>
        <taxon>Spiralia</taxon>
        <taxon>Lophotrochozoa</taxon>
        <taxon>Annelida</taxon>
        <taxon>Clitellata</taxon>
        <taxon>Hirudinea</taxon>
        <taxon>Rhynchobdellida</taxon>
        <taxon>Glossiphoniidae</taxon>
        <taxon>Helobdella</taxon>
    </lineage>
</organism>
<dbReference type="Pfam" id="PF00907">
    <property type="entry name" value="T-box"/>
    <property type="match status" value="1"/>
</dbReference>
<dbReference type="KEGG" id="hro:HELRODRAFT_89719"/>
<dbReference type="GO" id="GO:0000785">
    <property type="term" value="C:chromatin"/>
    <property type="evidence" value="ECO:0000318"/>
    <property type="project" value="GO_Central"/>
</dbReference>
<reference evidence="11" key="3">
    <citation type="submission" date="2015-06" db="UniProtKB">
        <authorList>
            <consortium name="EnsemblMetazoa"/>
        </authorList>
    </citation>
    <scope>IDENTIFICATION</scope>
</reference>
<keyword evidence="12" id="KW-1185">Reference proteome</keyword>
<dbReference type="GO" id="GO:0000981">
    <property type="term" value="F:DNA-binding transcription factor activity, RNA polymerase II-specific"/>
    <property type="evidence" value="ECO:0000318"/>
    <property type="project" value="GO_Central"/>
</dbReference>
<dbReference type="GO" id="GO:0000978">
    <property type="term" value="F:RNA polymerase II cis-regulatory region sequence-specific DNA binding"/>
    <property type="evidence" value="ECO:0000318"/>
    <property type="project" value="GO_Central"/>
</dbReference>
<dbReference type="EMBL" id="KB097656">
    <property type="protein sequence ID" value="ESN92283.1"/>
    <property type="molecule type" value="Genomic_DNA"/>
</dbReference>
<dbReference type="PANTHER" id="PTHR11267:SF196">
    <property type="entry name" value="T-BOX PROTEIN 30_42-RELATED"/>
    <property type="match status" value="1"/>
</dbReference>
<dbReference type="HOGENOM" id="CLU_014430_3_1_1"/>
<dbReference type="FunFam" id="2.60.40.820:FF:000010">
    <property type="entry name" value="T-box transcription factor TBX6"/>
    <property type="match status" value="1"/>
</dbReference>
<dbReference type="OMA" id="GAMEISM"/>
<evidence type="ECO:0000256" key="2">
    <source>
        <dbReference type="ARBA" id="ARBA00022473"/>
    </source>
</evidence>
<keyword evidence="2" id="KW-0217">Developmental protein</keyword>
<dbReference type="Gene3D" id="2.60.40.820">
    <property type="entry name" value="Transcription factor, T-box"/>
    <property type="match status" value="1"/>
</dbReference>
<dbReference type="CTD" id="20217011"/>
<dbReference type="PANTHER" id="PTHR11267">
    <property type="entry name" value="T-BOX PROTEIN-RELATED"/>
    <property type="match status" value="1"/>
</dbReference>
<dbReference type="InterPro" id="IPR001699">
    <property type="entry name" value="TF_T-box"/>
</dbReference>
<evidence type="ECO:0000313" key="12">
    <source>
        <dbReference type="Proteomes" id="UP000015101"/>
    </source>
</evidence>
<gene>
    <name evidence="11" type="primary">20217011</name>
    <name evidence="10" type="ORF">HELRODRAFT_89719</name>
</gene>
<name>T1G7G4_HELRO</name>
<keyword evidence="4 7" id="KW-0238">DNA-binding</keyword>
<dbReference type="Proteomes" id="UP000015101">
    <property type="component" value="Unassembled WGS sequence"/>
</dbReference>
<reference evidence="10 12" key="2">
    <citation type="journal article" date="2013" name="Nature">
        <title>Insights into bilaterian evolution from three spiralian genomes.</title>
        <authorList>
            <person name="Simakov O."/>
            <person name="Marletaz F."/>
            <person name="Cho S.J."/>
            <person name="Edsinger-Gonzales E."/>
            <person name="Havlak P."/>
            <person name="Hellsten U."/>
            <person name="Kuo D.H."/>
            <person name="Larsson T."/>
            <person name="Lv J."/>
            <person name="Arendt D."/>
            <person name="Savage R."/>
            <person name="Osoegawa K."/>
            <person name="de Jong P."/>
            <person name="Grimwood J."/>
            <person name="Chapman J.A."/>
            <person name="Shapiro H."/>
            <person name="Aerts A."/>
            <person name="Otillar R.P."/>
            <person name="Terry A.Y."/>
            <person name="Boore J.L."/>
            <person name="Grigoriev I.V."/>
            <person name="Lindberg D.R."/>
            <person name="Seaver E.C."/>
            <person name="Weisblat D.A."/>
            <person name="Putnam N.H."/>
            <person name="Rokhsar D.S."/>
        </authorList>
    </citation>
    <scope>NUCLEOTIDE SEQUENCE</scope>
</reference>
<dbReference type="OrthoDB" id="7442607at2759"/>
<protein>
    <recommendedName>
        <fullName evidence="9">T-box domain-containing protein</fullName>
    </recommendedName>
</protein>
<dbReference type="PROSITE" id="PS50252">
    <property type="entry name" value="TBOX_3"/>
    <property type="match status" value="1"/>
</dbReference>
<dbReference type="GO" id="GO:0006357">
    <property type="term" value="P:regulation of transcription by RNA polymerase II"/>
    <property type="evidence" value="ECO:0000318"/>
    <property type="project" value="GO_Central"/>
</dbReference>
<evidence type="ECO:0000256" key="3">
    <source>
        <dbReference type="ARBA" id="ARBA00023015"/>
    </source>
</evidence>
<dbReference type="EnsemblMetazoa" id="HelroT89719">
    <property type="protein sequence ID" value="HelroP89719"/>
    <property type="gene ID" value="HelroG89719"/>
</dbReference>
<accession>T1G7G4</accession>
<feature type="region of interest" description="Disordered" evidence="8">
    <location>
        <begin position="1"/>
        <end position="20"/>
    </location>
</feature>
<dbReference type="RefSeq" id="XP_009029611.1">
    <property type="nucleotide sequence ID" value="XM_009031363.1"/>
</dbReference>
<evidence type="ECO:0000313" key="11">
    <source>
        <dbReference type="EnsemblMetazoa" id="HelroP89719"/>
    </source>
</evidence>